<dbReference type="SUPFAM" id="SSF52518">
    <property type="entry name" value="Thiamin diphosphate-binding fold (THDP-binding)"/>
    <property type="match status" value="1"/>
</dbReference>
<dbReference type="PANTHER" id="PTHR11516:SF60">
    <property type="entry name" value="PYRUVATE DEHYDROGENASE E1 COMPONENT SUBUNIT ALPHA"/>
    <property type="match status" value="1"/>
</dbReference>
<evidence type="ECO:0000256" key="4">
    <source>
        <dbReference type="SAM" id="Coils"/>
    </source>
</evidence>
<gene>
    <name evidence="6" type="ORF">HC175_21595</name>
</gene>
<dbReference type="Gene3D" id="3.40.50.970">
    <property type="match status" value="1"/>
</dbReference>
<keyword evidence="7" id="KW-1185">Reference proteome</keyword>
<evidence type="ECO:0000313" key="7">
    <source>
        <dbReference type="Proteomes" id="UP000703674"/>
    </source>
</evidence>
<dbReference type="InterPro" id="IPR050642">
    <property type="entry name" value="PDH_E1_Alpha_Subunit"/>
</dbReference>
<dbReference type="RefSeq" id="WP_235942728.1">
    <property type="nucleotide sequence ID" value="NZ_JAAVJR010001232.1"/>
</dbReference>
<feature type="non-terminal residue" evidence="6">
    <location>
        <position position="113"/>
    </location>
</feature>
<dbReference type="PANTHER" id="PTHR11516">
    <property type="entry name" value="PYRUVATE DEHYDROGENASE E1 COMPONENT, ALPHA SUBUNIT BACTERIAL AND ORGANELLAR"/>
    <property type="match status" value="1"/>
</dbReference>
<feature type="domain" description="Dehydrogenase E1 component" evidence="5">
    <location>
        <begin position="1"/>
        <end position="105"/>
    </location>
</feature>
<accession>A0ABX1DAL4</accession>
<dbReference type="Pfam" id="PF00676">
    <property type="entry name" value="E1_dh"/>
    <property type="match status" value="1"/>
</dbReference>
<dbReference type="EMBL" id="JAAVJR010001232">
    <property type="protein sequence ID" value="NJW55511.1"/>
    <property type="molecule type" value="Genomic_DNA"/>
</dbReference>
<evidence type="ECO:0000256" key="2">
    <source>
        <dbReference type="ARBA" id="ARBA00023002"/>
    </source>
</evidence>
<evidence type="ECO:0000256" key="3">
    <source>
        <dbReference type="ARBA" id="ARBA00023052"/>
    </source>
</evidence>
<feature type="non-terminal residue" evidence="6">
    <location>
        <position position="1"/>
    </location>
</feature>
<evidence type="ECO:0000256" key="1">
    <source>
        <dbReference type="ARBA" id="ARBA00001964"/>
    </source>
</evidence>
<dbReference type="Proteomes" id="UP000703674">
    <property type="component" value="Unassembled WGS sequence"/>
</dbReference>
<evidence type="ECO:0000313" key="6">
    <source>
        <dbReference type="EMBL" id="NJW55511.1"/>
    </source>
</evidence>
<dbReference type="InterPro" id="IPR029061">
    <property type="entry name" value="THDP-binding"/>
</dbReference>
<comment type="cofactor">
    <cofactor evidence="1">
        <name>thiamine diphosphate</name>
        <dbReference type="ChEBI" id="CHEBI:58937"/>
    </cofactor>
</comment>
<proteinExistence type="predicted"/>
<organism evidence="6 7">
    <name type="scientific">Salinimicrobium oceani</name>
    <dbReference type="NCBI Taxonomy" id="2722702"/>
    <lineage>
        <taxon>Bacteria</taxon>
        <taxon>Pseudomonadati</taxon>
        <taxon>Bacteroidota</taxon>
        <taxon>Flavobacteriia</taxon>
        <taxon>Flavobacteriales</taxon>
        <taxon>Flavobacteriaceae</taxon>
        <taxon>Salinimicrobium</taxon>
    </lineage>
</organism>
<sequence>FTVNGWDYPALIETYEQASKLAREEHIPVLIHVQQLTQPQGHSTSGSHERYKSEERLQWEREYDCNVKMREWMIETNIATDEELQEIEKEIKKLVRDGKKAAWEAHGEPVKQE</sequence>
<protein>
    <submittedName>
        <fullName evidence="6">Transketolase</fullName>
    </submittedName>
</protein>
<keyword evidence="2" id="KW-0560">Oxidoreductase</keyword>
<name>A0ABX1DAL4_9FLAO</name>
<comment type="caution">
    <text evidence="6">The sequence shown here is derived from an EMBL/GenBank/DDBJ whole genome shotgun (WGS) entry which is preliminary data.</text>
</comment>
<dbReference type="InterPro" id="IPR001017">
    <property type="entry name" value="DH_E1"/>
</dbReference>
<keyword evidence="4" id="KW-0175">Coiled coil</keyword>
<keyword evidence="3" id="KW-0786">Thiamine pyrophosphate</keyword>
<reference evidence="6 7" key="1">
    <citation type="submission" date="2020-03" db="EMBL/GenBank/DDBJ databases">
        <title>Salinimicrobium sp. nov, isolated from SCS.</title>
        <authorList>
            <person name="Cao W.R."/>
        </authorList>
    </citation>
    <scope>NUCLEOTIDE SEQUENCE [LARGE SCALE GENOMIC DNA]</scope>
    <source>
        <strain evidence="7">J15B91</strain>
    </source>
</reference>
<evidence type="ECO:0000259" key="5">
    <source>
        <dbReference type="Pfam" id="PF00676"/>
    </source>
</evidence>
<feature type="coiled-coil region" evidence="4">
    <location>
        <begin position="77"/>
        <end position="104"/>
    </location>
</feature>